<dbReference type="InParanoid" id="A0A0C3FIY7"/>
<evidence type="ECO:0000256" key="9">
    <source>
        <dbReference type="SAM" id="MobiDB-lite"/>
    </source>
</evidence>
<dbReference type="PROSITE" id="PS50005">
    <property type="entry name" value="TPR"/>
    <property type="match status" value="1"/>
</dbReference>
<comment type="pathway">
    <text evidence="1">Protein modification; protein glycosylation.</text>
</comment>
<dbReference type="Gene3D" id="3.40.50.2000">
    <property type="entry name" value="Glycogen Phosphorylase B"/>
    <property type="match status" value="1"/>
</dbReference>
<dbReference type="PANTHER" id="PTHR44998:SF1">
    <property type="entry name" value="UDP-N-ACETYLGLUCOSAMINE--PEPTIDE N-ACETYLGLUCOSAMINYLTRANSFERASE 110 KDA SUBUNIT"/>
    <property type="match status" value="1"/>
</dbReference>
<dbReference type="SUPFAM" id="SSF48452">
    <property type="entry name" value="TPR-like"/>
    <property type="match status" value="1"/>
</dbReference>
<protein>
    <recommendedName>
        <fullName evidence="3">protein O-GlcNAc transferase</fullName>
        <ecNumber evidence="3">2.4.1.255</ecNumber>
    </recommendedName>
</protein>
<name>A0A0C3FIY7_PILCF</name>
<dbReference type="Proteomes" id="UP000054166">
    <property type="component" value="Unassembled WGS sequence"/>
</dbReference>
<evidence type="ECO:0000259" key="10">
    <source>
        <dbReference type="Pfam" id="PF13844"/>
    </source>
</evidence>
<evidence type="ECO:0000256" key="4">
    <source>
        <dbReference type="ARBA" id="ARBA00022676"/>
    </source>
</evidence>
<dbReference type="GO" id="GO:0097363">
    <property type="term" value="F:protein O-acetylglucosaminyltransferase activity"/>
    <property type="evidence" value="ECO:0007669"/>
    <property type="project" value="UniProtKB-EC"/>
</dbReference>
<dbReference type="InterPro" id="IPR029489">
    <property type="entry name" value="OGT/SEC/SPY_C"/>
</dbReference>
<feature type="compositionally biased region" description="Polar residues" evidence="9">
    <location>
        <begin position="76"/>
        <end position="94"/>
    </location>
</feature>
<feature type="repeat" description="TPR" evidence="8">
    <location>
        <begin position="567"/>
        <end position="600"/>
    </location>
</feature>
<evidence type="ECO:0000256" key="2">
    <source>
        <dbReference type="ARBA" id="ARBA00005386"/>
    </source>
</evidence>
<dbReference type="STRING" id="765440.A0A0C3FIY7"/>
<evidence type="ECO:0000256" key="1">
    <source>
        <dbReference type="ARBA" id="ARBA00004922"/>
    </source>
</evidence>
<organism evidence="11 12">
    <name type="scientific">Piloderma croceum (strain F 1598)</name>
    <dbReference type="NCBI Taxonomy" id="765440"/>
    <lineage>
        <taxon>Eukaryota</taxon>
        <taxon>Fungi</taxon>
        <taxon>Dikarya</taxon>
        <taxon>Basidiomycota</taxon>
        <taxon>Agaricomycotina</taxon>
        <taxon>Agaricomycetes</taxon>
        <taxon>Agaricomycetidae</taxon>
        <taxon>Atheliales</taxon>
        <taxon>Atheliaceae</taxon>
        <taxon>Piloderma</taxon>
    </lineage>
</organism>
<dbReference type="SMART" id="SM00028">
    <property type="entry name" value="TPR"/>
    <property type="match status" value="4"/>
</dbReference>
<gene>
    <name evidence="11" type="ORF">PILCRDRAFT_410091</name>
</gene>
<dbReference type="PANTHER" id="PTHR44998">
    <property type="match status" value="1"/>
</dbReference>
<dbReference type="Gene3D" id="3.40.50.11380">
    <property type="match status" value="1"/>
</dbReference>
<dbReference type="Gene3D" id="1.25.40.10">
    <property type="entry name" value="Tetratricopeptide repeat domain"/>
    <property type="match status" value="3"/>
</dbReference>
<accession>A0A0C3FIY7</accession>
<dbReference type="Pfam" id="PF13844">
    <property type="entry name" value="Glyco_transf_41"/>
    <property type="match status" value="2"/>
</dbReference>
<reference evidence="12" key="2">
    <citation type="submission" date="2015-01" db="EMBL/GenBank/DDBJ databases">
        <title>Evolutionary Origins and Diversification of the Mycorrhizal Mutualists.</title>
        <authorList>
            <consortium name="DOE Joint Genome Institute"/>
            <consortium name="Mycorrhizal Genomics Consortium"/>
            <person name="Kohler A."/>
            <person name="Kuo A."/>
            <person name="Nagy L.G."/>
            <person name="Floudas D."/>
            <person name="Copeland A."/>
            <person name="Barry K.W."/>
            <person name="Cichocki N."/>
            <person name="Veneault-Fourrey C."/>
            <person name="LaButti K."/>
            <person name="Lindquist E.A."/>
            <person name="Lipzen A."/>
            <person name="Lundell T."/>
            <person name="Morin E."/>
            <person name="Murat C."/>
            <person name="Riley R."/>
            <person name="Ohm R."/>
            <person name="Sun H."/>
            <person name="Tunlid A."/>
            <person name="Henrissat B."/>
            <person name="Grigoriev I.V."/>
            <person name="Hibbett D.S."/>
            <person name="Martin F."/>
        </authorList>
    </citation>
    <scope>NUCLEOTIDE SEQUENCE [LARGE SCALE GENOMIC DNA]</scope>
    <source>
        <strain evidence="12">F 1598</strain>
    </source>
</reference>
<keyword evidence="5 11" id="KW-0808">Transferase</keyword>
<keyword evidence="6" id="KW-0677">Repeat</keyword>
<dbReference type="HOGENOM" id="CLU_001721_0_1_1"/>
<evidence type="ECO:0000256" key="5">
    <source>
        <dbReference type="ARBA" id="ARBA00022679"/>
    </source>
</evidence>
<keyword evidence="4" id="KW-0328">Glycosyltransferase</keyword>
<proteinExistence type="inferred from homology"/>
<evidence type="ECO:0000256" key="6">
    <source>
        <dbReference type="ARBA" id="ARBA00022737"/>
    </source>
</evidence>
<feature type="compositionally biased region" description="Polar residues" evidence="9">
    <location>
        <begin position="52"/>
        <end position="65"/>
    </location>
</feature>
<dbReference type="Pfam" id="PF13181">
    <property type="entry name" value="TPR_8"/>
    <property type="match status" value="1"/>
</dbReference>
<reference evidence="11 12" key="1">
    <citation type="submission" date="2014-04" db="EMBL/GenBank/DDBJ databases">
        <authorList>
            <consortium name="DOE Joint Genome Institute"/>
            <person name="Kuo A."/>
            <person name="Tarkka M."/>
            <person name="Buscot F."/>
            <person name="Kohler A."/>
            <person name="Nagy L.G."/>
            <person name="Floudas D."/>
            <person name="Copeland A."/>
            <person name="Barry K.W."/>
            <person name="Cichocki N."/>
            <person name="Veneault-Fourrey C."/>
            <person name="LaButti K."/>
            <person name="Lindquist E.A."/>
            <person name="Lipzen A."/>
            <person name="Lundell T."/>
            <person name="Morin E."/>
            <person name="Murat C."/>
            <person name="Sun H."/>
            <person name="Tunlid A."/>
            <person name="Henrissat B."/>
            <person name="Grigoriev I.V."/>
            <person name="Hibbett D.S."/>
            <person name="Martin F."/>
            <person name="Nordberg H.P."/>
            <person name="Cantor M.N."/>
            <person name="Hua S.X."/>
        </authorList>
    </citation>
    <scope>NUCLEOTIDE SEQUENCE [LARGE SCALE GENOMIC DNA]</scope>
    <source>
        <strain evidence="11 12">F 1598</strain>
    </source>
</reference>
<sequence length="1348" mass="150131">MIMAHPSNGALHLATCVEASHESSSAASVSVCFAGLAGQPFRGISPSSGDSVSGFTAGSVSQPSHGISPPGLPESSLPTELDNQGVSSSQTYTDIDTHLPPNPLASTVARDAVLTYAYRLYQSQRNPGATSILSATPVFNPLPAMTSSEHYSSQLVPLLRTLRSLHPHHLPTLLLLGSVHYAMDDYTTSLGLNEEILAIDPEYVEAMCNIGAIMKKLSLLDHAYNWWWKALQLRPAYWEVMDNILNLVLEPVSITSDPIRSREDTVPFYLKALEICRYIQSRLVDSDGCLLSMVSSSDIHRFQNIFCTSANLVQLIYGGFPQDAMNDYFTAIELAIRSPSPCIESERYTIRDFVFAACVAGFSLSSVDGSSPSQILGAFVDAGGLEKIAEPGFNILHAIHASGDRLADALFREGSGVLPTILLRPDEALRLPILLFPESLGVLPVIYRRVASDTHLGLSNNEIRRQIHLMTSTILLSVAKRIQDGVSGIHVPIGDSLPVSPSLILLLYYLAFALSPSPSLYNNVGVILSGLSAVSVRSVHGSRHSLNGQALAKTYYEMGLQLDPAHPHLLTNYGSLLKDQGRIAEAIHIYTQAIRFQPNLDVALANLANTIKDLGRPWDAIVYYRRAVAVNPHLPEAICGLINSLNAVCDWRGRGKVAFETLAIDEDGNINDDIANEDVSFPGWMTKLVETCERQLISVYSQNVGVVRATRTLNEWLDLVEVVIGSSLSTDQRSRWTAHLAPFYTDSSRPERRVNEGGFVIRFIEWAQRRLQRRWYLETYGRTLASAHLVVSPLSLEDIHPSFMRPTLPPSIATPPVPSVLPFHTFMYPLNPRTIRLISHRNALRVSQAAFTRPWLPQHIYPPPPPPLQGRLNIGYVSSDFNDHPLSHLMQSVFSLHDRTRFNIHVYATSPSDESGFRRRIEAGSDQFLDVSSWPVQSIVERIVTDRIHILINLGGYTKGSRNEIFAVRPSPIQISLMGFAGTLAAGWCDYLVCDAIACPEDLTGESLVRDEATSRLYDDLDFGPSVGTVIDPEHPTDEWMYTESFIYMPHSFLVTDHKQLFRKEENLTAEERTSISAGKLWMDEERRRTTMRQALFPDLPPDVVIFVNFNQLYKIDPDIFATWLRILARVPRGILWLLRFPAAGEEHLIRTAKAWAGVEIASRIHFTDVASKEDHIQRCRVADLFLDTTECNAHTIASDVLWSGTPILTWPKHRYKMCSRVAASVAHATGFGSEMVVSSLREYEERAISWANEFLHEHSQTSGLAGSGRNDQNTLITLRRNLYLNRDQMPLFDTRRWTRNIEKGYEAAWARWVEGSAGGSHRSGCIFVHDDDPIDIQLYDQPFAEGM</sequence>
<evidence type="ECO:0000256" key="8">
    <source>
        <dbReference type="PROSITE-ProRule" id="PRU00339"/>
    </source>
</evidence>
<evidence type="ECO:0000256" key="7">
    <source>
        <dbReference type="ARBA" id="ARBA00022803"/>
    </source>
</evidence>
<evidence type="ECO:0000313" key="11">
    <source>
        <dbReference type="EMBL" id="KIM84370.1"/>
    </source>
</evidence>
<feature type="domain" description="O-GlcNAc transferase C-terminal" evidence="10">
    <location>
        <begin position="817"/>
        <end position="1003"/>
    </location>
</feature>
<feature type="domain" description="O-GlcNAc transferase C-terminal" evidence="10">
    <location>
        <begin position="1099"/>
        <end position="1255"/>
    </location>
</feature>
<keyword evidence="12" id="KW-1185">Reference proteome</keyword>
<dbReference type="EMBL" id="KN832988">
    <property type="protein sequence ID" value="KIM84370.1"/>
    <property type="molecule type" value="Genomic_DNA"/>
</dbReference>
<evidence type="ECO:0000313" key="12">
    <source>
        <dbReference type="Proteomes" id="UP000054166"/>
    </source>
</evidence>
<dbReference type="OrthoDB" id="421121at2759"/>
<evidence type="ECO:0000256" key="3">
    <source>
        <dbReference type="ARBA" id="ARBA00011970"/>
    </source>
</evidence>
<dbReference type="InterPro" id="IPR019734">
    <property type="entry name" value="TPR_rpt"/>
</dbReference>
<dbReference type="InterPro" id="IPR011990">
    <property type="entry name" value="TPR-like_helical_dom_sf"/>
</dbReference>
<keyword evidence="7 8" id="KW-0802">TPR repeat</keyword>
<comment type="similarity">
    <text evidence="2">Belongs to the glycosyltransferase 41 family. O-GlcNAc transferase subfamily.</text>
</comment>
<dbReference type="EC" id="2.4.1.255" evidence="3"/>
<feature type="region of interest" description="Disordered" evidence="9">
    <location>
        <begin position="52"/>
        <end position="103"/>
    </location>
</feature>
<dbReference type="GO" id="GO:0006493">
    <property type="term" value="P:protein O-linked glycosylation"/>
    <property type="evidence" value="ECO:0007669"/>
    <property type="project" value="TreeGrafter"/>
</dbReference>